<dbReference type="SUPFAM" id="SSF57196">
    <property type="entry name" value="EGF/Laminin"/>
    <property type="match status" value="1"/>
</dbReference>
<evidence type="ECO:0000259" key="7">
    <source>
        <dbReference type="PROSITE" id="PS50026"/>
    </source>
</evidence>
<evidence type="ECO:0000256" key="2">
    <source>
        <dbReference type="ARBA" id="ARBA00022729"/>
    </source>
</evidence>
<dbReference type="OrthoDB" id="6096582at2759"/>
<dbReference type="Gene3D" id="2.10.25.10">
    <property type="entry name" value="Laminin"/>
    <property type="match status" value="1"/>
</dbReference>
<dbReference type="Pfam" id="PF17517">
    <property type="entry name" value="IgGFc_binding"/>
    <property type="match status" value="1"/>
</dbReference>
<comment type="caution">
    <text evidence="6">Lacks conserved residue(s) required for the propagation of feature annotation.</text>
</comment>
<keyword evidence="3" id="KW-0677">Repeat</keyword>
<evidence type="ECO:0000313" key="8">
    <source>
        <dbReference type="Proteomes" id="UP000694844"/>
    </source>
</evidence>
<evidence type="ECO:0000256" key="1">
    <source>
        <dbReference type="ARBA" id="ARBA00022536"/>
    </source>
</evidence>
<dbReference type="AlphaFoldDB" id="A0A8B8BDL7"/>
<reference evidence="9" key="1">
    <citation type="submission" date="2025-08" db="UniProtKB">
        <authorList>
            <consortium name="RefSeq"/>
        </authorList>
    </citation>
    <scope>IDENTIFICATION</scope>
    <source>
        <tissue evidence="9">Whole sample</tissue>
    </source>
</reference>
<gene>
    <name evidence="9" type="primary">LOC111109297</name>
</gene>
<dbReference type="PROSITE" id="PS00022">
    <property type="entry name" value="EGF_1"/>
    <property type="match status" value="1"/>
</dbReference>
<feature type="domain" description="EGF-like" evidence="7">
    <location>
        <begin position="11"/>
        <end position="47"/>
    </location>
</feature>
<keyword evidence="8" id="KW-1185">Reference proteome</keyword>
<evidence type="ECO:0000313" key="9">
    <source>
        <dbReference type="RefSeq" id="XP_022301086.1"/>
    </source>
</evidence>
<keyword evidence="5" id="KW-0325">Glycoprotein</keyword>
<keyword evidence="2" id="KW-0732">Signal</keyword>
<dbReference type="PROSITE" id="PS50026">
    <property type="entry name" value="EGF_3"/>
    <property type="match status" value="1"/>
</dbReference>
<evidence type="ECO:0000256" key="6">
    <source>
        <dbReference type="PROSITE-ProRule" id="PRU00076"/>
    </source>
</evidence>
<dbReference type="CDD" id="cd00054">
    <property type="entry name" value="EGF_CA"/>
    <property type="match status" value="1"/>
</dbReference>
<dbReference type="InterPro" id="IPR035234">
    <property type="entry name" value="IgGFc-bd_N"/>
</dbReference>
<dbReference type="SMART" id="SM00181">
    <property type="entry name" value="EGF"/>
    <property type="match status" value="1"/>
</dbReference>
<sequence length="476" mass="53702">MWTGEFCDKKVKDVCHSNPCQNGGTCVEKGFWYTCKCQENFSGERCTEFSGSSMEEYIVMIMWNRISKDSKPSLLYLTTNTSTTIQITTSDDLDPVIKSQIDQTAQFDSELKIKLPAELHGDFFQKEAKAVRIKSTEPISVALFDNNDGISDDSSMIIPKSKLSTSYMVVTTETTFTTKDTIRGFGIAALDEDTRINITLRLYSRRDTTRTININGTIYGDYDTLEISMNNFETFQVGSNNLDLTGTTIESSKPVAVFSGSRCNTSVDSDNPVCSQNMEQLPSKNEWDQKFILTPDIDKKHILGQICSEGDTKIETYSPTLGFNRSILLPEGRYTFAMQKDFYITSNKPILIAKLIQADITNSSIRNTYMTIVQGVDQYKRLYKLIVPDQYVENFVTITIKTSFVQDIRINRQILDPQMIRHQHYASPNSEYTYMIVQVLPGLIEVTTTSLEPFGLSMNGYSSSDAYGFEGSAIFP</sequence>
<keyword evidence="4 6" id="KW-1015">Disulfide bond</keyword>
<dbReference type="PANTHER" id="PTHR46534:SF1">
    <property type="entry name" value="IGGFC-BINDING PROTEIN N-TERMINAL DOMAIN-CONTAINING PROTEIN"/>
    <property type="match status" value="1"/>
</dbReference>
<dbReference type="GeneID" id="111109297"/>
<dbReference type="KEGG" id="cvn:111109297"/>
<dbReference type="Proteomes" id="UP000694844">
    <property type="component" value="Chromosome 8"/>
</dbReference>
<dbReference type="PANTHER" id="PTHR46534">
    <property type="entry name" value="IGGFC_BINDING DOMAIN-CONTAINING PROTEIN"/>
    <property type="match status" value="1"/>
</dbReference>
<evidence type="ECO:0000256" key="5">
    <source>
        <dbReference type="ARBA" id="ARBA00023180"/>
    </source>
</evidence>
<organism evidence="8 9">
    <name type="scientific">Crassostrea virginica</name>
    <name type="common">Eastern oyster</name>
    <dbReference type="NCBI Taxonomy" id="6565"/>
    <lineage>
        <taxon>Eukaryota</taxon>
        <taxon>Metazoa</taxon>
        <taxon>Spiralia</taxon>
        <taxon>Lophotrochozoa</taxon>
        <taxon>Mollusca</taxon>
        <taxon>Bivalvia</taxon>
        <taxon>Autobranchia</taxon>
        <taxon>Pteriomorphia</taxon>
        <taxon>Ostreida</taxon>
        <taxon>Ostreoidea</taxon>
        <taxon>Ostreidae</taxon>
        <taxon>Crassostrea</taxon>
    </lineage>
</organism>
<evidence type="ECO:0000256" key="4">
    <source>
        <dbReference type="ARBA" id="ARBA00023157"/>
    </source>
</evidence>
<evidence type="ECO:0000256" key="3">
    <source>
        <dbReference type="ARBA" id="ARBA00022737"/>
    </source>
</evidence>
<name>A0A8B8BDL7_CRAVI</name>
<dbReference type="Pfam" id="PF00008">
    <property type="entry name" value="EGF"/>
    <property type="match status" value="1"/>
</dbReference>
<dbReference type="RefSeq" id="XP_022301086.1">
    <property type="nucleotide sequence ID" value="XM_022445378.1"/>
</dbReference>
<dbReference type="FunFam" id="2.10.25.10:FF:000255">
    <property type="entry name" value="Sushi, nidogen and EGF-like domains 1"/>
    <property type="match status" value="1"/>
</dbReference>
<accession>A0A8B8BDL7</accession>
<keyword evidence="1 6" id="KW-0245">EGF-like domain</keyword>
<feature type="disulfide bond" evidence="6">
    <location>
        <begin position="37"/>
        <end position="46"/>
    </location>
</feature>
<proteinExistence type="predicted"/>
<protein>
    <submittedName>
        <fullName evidence="9">IgGFc-binding protein-like</fullName>
    </submittedName>
</protein>
<dbReference type="InterPro" id="IPR000742">
    <property type="entry name" value="EGF"/>
</dbReference>